<evidence type="ECO:0000256" key="1">
    <source>
        <dbReference type="SAM" id="MobiDB-lite"/>
    </source>
</evidence>
<keyword evidence="3" id="KW-1185">Reference proteome</keyword>
<protein>
    <submittedName>
        <fullName evidence="2">Uncharacterized protein</fullName>
    </submittedName>
</protein>
<feature type="region of interest" description="Disordered" evidence="1">
    <location>
        <begin position="1"/>
        <end position="24"/>
    </location>
</feature>
<evidence type="ECO:0000313" key="3">
    <source>
        <dbReference type="Proteomes" id="UP001176941"/>
    </source>
</evidence>
<sequence length="159" mass="17079">MEAASPRWGAGRTRPLGNSELERAPSATFGRMPYNLGWQSHPSLMALEGMSGPGGSPCEQTLSHPVHPTRAAVPNESGLQFWTTTLITEKAEKGFGERGAPLAMALSLESTSELGRSHPVSTHRHKVFATLPRGVSQVEGEPLPPGLVEHFPNSCINLY</sequence>
<organism evidence="2 3">
    <name type="scientific">Rangifer tarandus platyrhynchus</name>
    <name type="common">Svalbard reindeer</name>
    <dbReference type="NCBI Taxonomy" id="3082113"/>
    <lineage>
        <taxon>Eukaryota</taxon>
        <taxon>Metazoa</taxon>
        <taxon>Chordata</taxon>
        <taxon>Craniata</taxon>
        <taxon>Vertebrata</taxon>
        <taxon>Euteleostomi</taxon>
        <taxon>Mammalia</taxon>
        <taxon>Eutheria</taxon>
        <taxon>Laurasiatheria</taxon>
        <taxon>Artiodactyla</taxon>
        <taxon>Ruminantia</taxon>
        <taxon>Pecora</taxon>
        <taxon>Cervidae</taxon>
        <taxon>Odocoileinae</taxon>
        <taxon>Rangifer</taxon>
    </lineage>
</organism>
<accession>A0ABN8YV03</accession>
<dbReference type="EMBL" id="OX459960">
    <property type="protein sequence ID" value="CAI9165392.1"/>
    <property type="molecule type" value="Genomic_DNA"/>
</dbReference>
<name>A0ABN8YV03_RANTA</name>
<dbReference type="Proteomes" id="UP001176941">
    <property type="component" value="Chromosome 24"/>
</dbReference>
<evidence type="ECO:0000313" key="2">
    <source>
        <dbReference type="EMBL" id="CAI9165392.1"/>
    </source>
</evidence>
<gene>
    <name evidence="2" type="ORF">MRATA1EN1_LOCUS14354</name>
</gene>
<proteinExistence type="predicted"/>
<reference evidence="2" key="1">
    <citation type="submission" date="2023-04" db="EMBL/GenBank/DDBJ databases">
        <authorList>
            <consortium name="ELIXIR-Norway"/>
        </authorList>
    </citation>
    <scope>NUCLEOTIDE SEQUENCE [LARGE SCALE GENOMIC DNA]</scope>
</reference>